<dbReference type="RefSeq" id="WP_094366290.1">
    <property type="nucleotide sequence ID" value="NZ_NOJY02000006.1"/>
</dbReference>
<evidence type="ECO:0000313" key="4">
    <source>
        <dbReference type="Proteomes" id="UP000215694"/>
    </source>
</evidence>
<dbReference type="Pfam" id="PF00874">
    <property type="entry name" value="PRD"/>
    <property type="match status" value="2"/>
</dbReference>
<dbReference type="NCBIfam" id="NF046042">
    <property type="entry name" value="LicT"/>
    <property type="match status" value="1"/>
</dbReference>
<keyword evidence="1" id="KW-0677">Repeat</keyword>
<gene>
    <name evidence="3" type="ORF">CHL78_005100</name>
</gene>
<dbReference type="InterPro" id="IPR036634">
    <property type="entry name" value="PRD_sf"/>
</dbReference>
<name>A0A371J7D5_9FIRM</name>
<feature type="domain" description="PRD" evidence="2">
    <location>
        <begin position="173"/>
        <end position="281"/>
    </location>
</feature>
<dbReference type="InterPro" id="IPR036650">
    <property type="entry name" value="CAT_RNA-bd_dom_sf"/>
</dbReference>
<dbReference type="GO" id="GO:0003723">
    <property type="term" value="F:RNA binding"/>
    <property type="evidence" value="ECO:0007669"/>
    <property type="project" value="InterPro"/>
</dbReference>
<dbReference type="Proteomes" id="UP000215694">
    <property type="component" value="Unassembled WGS sequence"/>
</dbReference>
<organism evidence="3 4">
    <name type="scientific">Romboutsia weinsteinii</name>
    <dbReference type="NCBI Taxonomy" id="2020949"/>
    <lineage>
        <taxon>Bacteria</taxon>
        <taxon>Bacillati</taxon>
        <taxon>Bacillota</taxon>
        <taxon>Clostridia</taxon>
        <taxon>Peptostreptococcales</taxon>
        <taxon>Peptostreptococcaceae</taxon>
        <taxon>Romboutsia</taxon>
    </lineage>
</organism>
<proteinExistence type="predicted"/>
<reference evidence="3 4" key="1">
    <citation type="journal article" date="2017" name="Genome Announc.">
        <title>Draft Genome Sequence of Romboutsia weinsteinii sp. nov. Strain CCRI-19649(T) Isolated from Surface Water.</title>
        <authorList>
            <person name="Maheux A.F."/>
            <person name="Boudreau D.K."/>
            <person name="Berube E."/>
            <person name="Boissinot M."/>
            <person name="Cantin P."/>
            <person name="Raymond F."/>
            <person name="Corbeil J."/>
            <person name="Omar R.F."/>
            <person name="Bergeron M.G."/>
        </authorList>
    </citation>
    <scope>NUCLEOTIDE SEQUENCE [LARGE SCALE GENOMIC DNA]</scope>
    <source>
        <strain evidence="3 4">CCRI-19649</strain>
    </source>
</reference>
<dbReference type="PANTHER" id="PTHR30185:SF15">
    <property type="entry name" value="CRYPTIC BETA-GLUCOSIDE BGL OPERON ANTITERMINATOR"/>
    <property type="match status" value="1"/>
</dbReference>
<dbReference type="InterPro" id="IPR004341">
    <property type="entry name" value="CAT_RNA-bd_dom"/>
</dbReference>
<dbReference type="Gene3D" id="2.30.24.10">
    <property type="entry name" value="CAT RNA-binding domain"/>
    <property type="match status" value="1"/>
</dbReference>
<dbReference type="SUPFAM" id="SSF50151">
    <property type="entry name" value="SacY-like RNA-binding domain"/>
    <property type="match status" value="1"/>
</dbReference>
<comment type="caution">
    <text evidence="3">The sequence shown here is derived from an EMBL/GenBank/DDBJ whole genome shotgun (WGS) entry which is preliminary data.</text>
</comment>
<evidence type="ECO:0000256" key="1">
    <source>
        <dbReference type="ARBA" id="ARBA00022737"/>
    </source>
</evidence>
<dbReference type="Gene3D" id="1.10.1790.10">
    <property type="entry name" value="PRD domain"/>
    <property type="match status" value="2"/>
</dbReference>
<sequence length="281" mass="33342">MIIERIYNNNVVLALDEDSQKELILTGCGIGFKKKPGQQVDESKIEKKFVTQDEGFRNKIGKLASQIDESIFNASSHIIEYAEKKLGTELYEYIYVSLTDHIAFALKRQKENISIKNDLLYEIRRIHKKEFEIGKWALDYINDEFDIDFPEDEAGFIAMHIVNANYREDTKDSFLMTKIVKEVLDIIRYYFSVNFKQDDINYDRLITHLKFFAKRLVKKEEAEDKKNDLIEIVKIKYEDHYKCSCKIKQFIEKTYNYHVTEDELLYLTLHINRVISVINFK</sequence>
<keyword evidence="4" id="KW-1185">Reference proteome</keyword>
<dbReference type="SMART" id="SM01061">
    <property type="entry name" value="CAT_RBD"/>
    <property type="match status" value="1"/>
</dbReference>
<accession>A0A371J7D5</accession>
<dbReference type="PROSITE" id="PS51372">
    <property type="entry name" value="PRD_2"/>
    <property type="match status" value="2"/>
</dbReference>
<dbReference type="EMBL" id="NOJY02000006">
    <property type="protein sequence ID" value="RDY28566.1"/>
    <property type="molecule type" value="Genomic_DNA"/>
</dbReference>
<feature type="domain" description="PRD" evidence="2">
    <location>
        <begin position="66"/>
        <end position="171"/>
    </location>
</feature>
<dbReference type="Pfam" id="PF03123">
    <property type="entry name" value="CAT_RBD"/>
    <property type="match status" value="1"/>
</dbReference>
<dbReference type="GO" id="GO:0006355">
    <property type="term" value="P:regulation of DNA-templated transcription"/>
    <property type="evidence" value="ECO:0007669"/>
    <property type="project" value="InterPro"/>
</dbReference>
<dbReference type="AlphaFoldDB" id="A0A371J7D5"/>
<evidence type="ECO:0000313" key="3">
    <source>
        <dbReference type="EMBL" id="RDY28566.1"/>
    </source>
</evidence>
<protein>
    <submittedName>
        <fullName evidence="3">PRD domain-containing protein</fullName>
    </submittedName>
</protein>
<evidence type="ECO:0000259" key="2">
    <source>
        <dbReference type="PROSITE" id="PS51372"/>
    </source>
</evidence>
<dbReference type="SUPFAM" id="SSF63520">
    <property type="entry name" value="PTS-regulatory domain, PRD"/>
    <property type="match status" value="2"/>
</dbReference>
<dbReference type="InterPro" id="IPR050661">
    <property type="entry name" value="BglG_antiterminators"/>
</dbReference>
<dbReference type="InterPro" id="IPR011608">
    <property type="entry name" value="PRD"/>
</dbReference>
<dbReference type="OrthoDB" id="9813552at2"/>
<dbReference type="PANTHER" id="PTHR30185">
    <property type="entry name" value="CRYPTIC BETA-GLUCOSIDE BGL OPERON ANTITERMINATOR"/>
    <property type="match status" value="1"/>
</dbReference>